<evidence type="ECO:0000259" key="3">
    <source>
        <dbReference type="Pfam" id="PF00717"/>
    </source>
</evidence>
<dbReference type="EMBL" id="JAIOUQ010000009">
    <property type="protein sequence ID" value="MBZ2166072.1"/>
    <property type="molecule type" value="Genomic_DNA"/>
</dbReference>
<comment type="caution">
    <text evidence="4">The sequence shown here is derived from an EMBL/GenBank/DDBJ whole genome shotgun (WGS) entry which is preliminary data.</text>
</comment>
<protein>
    <submittedName>
        <fullName evidence="4">S26 family signal peptidase</fullName>
    </submittedName>
</protein>
<keyword evidence="1" id="KW-0645">Protease</keyword>
<dbReference type="InterPro" id="IPR036286">
    <property type="entry name" value="LexA/Signal_pep-like_sf"/>
</dbReference>
<dbReference type="CDD" id="cd06462">
    <property type="entry name" value="Peptidase_S24_S26"/>
    <property type="match status" value="1"/>
</dbReference>
<dbReference type="Gene3D" id="2.10.109.10">
    <property type="entry name" value="Umud Fragment, subunit A"/>
    <property type="match status" value="1"/>
</dbReference>
<dbReference type="Proteomes" id="UP000825933">
    <property type="component" value="Unassembled WGS sequence"/>
</dbReference>
<keyword evidence="5" id="KW-1185">Reference proteome</keyword>
<name>A0A8T5UPZ9_9EURY</name>
<dbReference type="Pfam" id="PF00717">
    <property type="entry name" value="Peptidase_S24"/>
    <property type="match status" value="1"/>
</dbReference>
<feature type="domain" description="Peptidase S24/S26A/S26B/S26C" evidence="3">
    <location>
        <begin position="109"/>
        <end position="179"/>
    </location>
</feature>
<dbReference type="InterPro" id="IPR019756">
    <property type="entry name" value="Pept_S26A_signal_pept_1_Ser-AS"/>
</dbReference>
<evidence type="ECO:0000313" key="5">
    <source>
        <dbReference type="Proteomes" id="UP000825933"/>
    </source>
</evidence>
<organism evidence="4 5">
    <name type="scientific">Methanobacterium spitsbergense</name>
    <dbReference type="NCBI Taxonomy" id="2874285"/>
    <lineage>
        <taxon>Archaea</taxon>
        <taxon>Methanobacteriati</taxon>
        <taxon>Methanobacteriota</taxon>
        <taxon>Methanomada group</taxon>
        <taxon>Methanobacteria</taxon>
        <taxon>Methanobacteriales</taxon>
        <taxon>Methanobacteriaceae</taxon>
        <taxon>Methanobacterium</taxon>
    </lineage>
</organism>
<dbReference type="AlphaFoldDB" id="A0A8T5UPZ9"/>
<keyword evidence="2" id="KW-0378">Hydrolase</keyword>
<accession>A0A8T5UPZ9</accession>
<evidence type="ECO:0000256" key="2">
    <source>
        <dbReference type="ARBA" id="ARBA00022801"/>
    </source>
</evidence>
<dbReference type="RefSeq" id="WP_223791647.1">
    <property type="nucleotide sequence ID" value="NZ_JAIOUQ010000009.1"/>
</dbReference>
<dbReference type="GO" id="GO:0006508">
    <property type="term" value="P:proteolysis"/>
    <property type="evidence" value="ECO:0007669"/>
    <property type="project" value="UniProtKB-KW"/>
</dbReference>
<dbReference type="GO" id="GO:0004252">
    <property type="term" value="F:serine-type endopeptidase activity"/>
    <property type="evidence" value="ECO:0007669"/>
    <property type="project" value="InterPro"/>
</dbReference>
<dbReference type="PROSITE" id="PS00501">
    <property type="entry name" value="SPASE_I_1"/>
    <property type="match status" value="1"/>
</dbReference>
<dbReference type="SUPFAM" id="SSF51306">
    <property type="entry name" value="LexA/Signal peptidase"/>
    <property type="match status" value="1"/>
</dbReference>
<sequence length="213" mass="23273">MRSNNWLILGVVLVLILALSIYSIVESNNLSITINTDGTSTNVNYQTFLVWTVPSEMEKEIKNKASGDVQSPNSTVDNIKSDIKSIASKYGYNANVNIFSQYGINQLPMAAKVKGTSMVPTLKDGQSILVLKTNNLTVGDIVVAIHPTYGLIVKRLSIIEVNQVYLTSDNKNIEIINTQTTLPNGSVETVTVEKTPLNTWLPTANVIGVVKVY</sequence>
<reference evidence="5" key="1">
    <citation type="journal article" date="2022" name="Microbiol. Resour. Announc.">
        <title>Draft Genome Sequence of a Methanogenic Archaeon from West Spitsbergen Permafrost.</title>
        <authorList>
            <person name="Trubitsyn V."/>
            <person name="Rivkina E."/>
            <person name="Shcherbakova V."/>
        </authorList>
    </citation>
    <scope>NUCLEOTIDE SEQUENCE [LARGE SCALE GENOMIC DNA]</scope>
    <source>
        <strain evidence="5">VT</strain>
    </source>
</reference>
<proteinExistence type="predicted"/>
<dbReference type="InterPro" id="IPR015927">
    <property type="entry name" value="Peptidase_S24_S26A/B/C"/>
</dbReference>
<evidence type="ECO:0000313" key="4">
    <source>
        <dbReference type="EMBL" id="MBZ2166072.1"/>
    </source>
</evidence>
<gene>
    <name evidence="4" type="ORF">K8N75_08475</name>
</gene>
<dbReference type="GO" id="GO:0016020">
    <property type="term" value="C:membrane"/>
    <property type="evidence" value="ECO:0007669"/>
    <property type="project" value="InterPro"/>
</dbReference>
<evidence type="ECO:0000256" key="1">
    <source>
        <dbReference type="ARBA" id="ARBA00022670"/>
    </source>
</evidence>